<comment type="caution">
    <text evidence="5">The sequence shown here is derived from an EMBL/GenBank/DDBJ whole genome shotgun (WGS) entry which is preliminary data.</text>
</comment>
<sequence>MDGRFRGMVAPDQAVHESTDGGLIPPFAGKKAPLAGHALAFGRDPLGFLQSARSEGDIVRLQLGPKQFYLLNSPTVIHKALVEDAAKYGKGLLFQRVRPLLGNGLVNSEGPFHARQRRLMQPAFNRRHISNYIEPMNRLAESLSAGWRDGATITLTDDLHRLSSNVIATTMFPEMSSRPIVEELQRSLAIVLRGVIIRTLVPYRFWEFLPTPGNLNYRHAIGRLRNATAELIAAARAGDIEPDGLLALLVAARDTETGAAMTDTQLLDEVTTLFAAGTETASVTLSWLFYELAGHPEIEARLHAELDQHRRIDADTVYRLDYCRRVVEETLRLHTPTWFLSRRALETVRLDGWVIPAGAEIIYSPTTMHRDPNLFDDPLRFDPDRWLPRRRPTGTFIPFNLGIRKCLGDHFAMTEMIVTVAVLARRWRLHRIPGQTVREHISTTVHPGDLRMRTALRSATL</sequence>
<feature type="binding site" description="axial binding residue" evidence="3">
    <location>
        <position position="406"/>
    </location>
    <ligand>
        <name>heme</name>
        <dbReference type="ChEBI" id="CHEBI:30413"/>
    </ligand>
    <ligandPart>
        <name>Fe</name>
        <dbReference type="ChEBI" id="CHEBI:18248"/>
    </ligandPart>
</feature>
<comment type="similarity">
    <text evidence="2 4">Belongs to the cytochrome P450 family.</text>
</comment>
<accession>A0A3A4KMK3</accession>
<dbReference type="PANTHER" id="PTHR24305:SF166">
    <property type="entry name" value="CYTOCHROME P450 12A4, MITOCHONDRIAL-RELATED"/>
    <property type="match status" value="1"/>
</dbReference>
<dbReference type="InterPro" id="IPR001128">
    <property type="entry name" value="Cyt_P450"/>
</dbReference>
<dbReference type="AlphaFoldDB" id="A0A3A4KMK3"/>
<dbReference type="EMBL" id="QZFU01000013">
    <property type="protein sequence ID" value="RJO78367.1"/>
    <property type="molecule type" value="Genomic_DNA"/>
</dbReference>
<dbReference type="GO" id="GO:0004497">
    <property type="term" value="F:monooxygenase activity"/>
    <property type="evidence" value="ECO:0007669"/>
    <property type="project" value="UniProtKB-KW"/>
</dbReference>
<evidence type="ECO:0000256" key="4">
    <source>
        <dbReference type="RuleBase" id="RU000461"/>
    </source>
</evidence>
<keyword evidence="4" id="KW-0503">Monooxygenase</keyword>
<protein>
    <submittedName>
        <fullName evidence="5">Cytochrome P450</fullName>
    </submittedName>
</protein>
<organism evidence="5 6">
    <name type="scientific">Nocardia panacis</name>
    <dbReference type="NCBI Taxonomy" id="2340916"/>
    <lineage>
        <taxon>Bacteria</taxon>
        <taxon>Bacillati</taxon>
        <taxon>Actinomycetota</taxon>
        <taxon>Actinomycetes</taxon>
        <taxon>Mycobacteriales</taxon>
        <taxon>Nocardiaceae</taxon>
        <taxon>Nocardia</taxon>
    </lineage>
</organism>
<dbReference type="GO" id="GO:0005506">
    <property type="term" value="F:iron ion binding"/>
    <property type="evidence" value="ECO:0007669"/>
    <property type="project" value="InterPro"/>
</dbReference>
<dbReference type="InterPro" id="IPR017972">
    <property type="entry name" value="Cyt_P450_CS"/>
</dbReference>
<name>A0A3A4KMK3_9NOCA</name>
<dbReference type="Gene3D" id="1.10.630.10">
    <property type="entry name" value="Cytochrome P450"/>
    <property type="match status" value="1"/>
</dbReference>
<dbReference type="InterPro" id="IPR002401">
    <property type="entry name" value="Cyt_P450_E_grp-I"/>
</dbReference>
<reference evidence="5 6" key="1">
    <citation type="submission" date="2018-09" db="EMBL/GenBank/DDBJ databases">
        <title>YIM PH21274 draft genome.</title>
        <authorList>
            <person name="Miao C."/>
        </authorList>
    </citation>
    <scope>NUCLEOTIDE SEQUENCE [LARGE SCALE GENOMIC DNA]</scope>
    <source>
        <strain evidence="5 6">YIM PH 21724</strain>
    </source>
</reference>
<dbReference type="PANTHER" id="PTHR24305">
    <property type="entry name" value="CYTOCHROME P450"/>
    <property type="match status" value="1"/>
</dbReference>
<dbReference type="PROSITE" id="PS00086">
    <property type="entry name" value="CYTOCHROME_P450"/>
    <property type="match status" value="1"/>
</dbReference>
<dbReference type="Proteomes" id="UP000266677">
    <property type="component" value="Unassembled WGS sequence"/>
</dbReference>
<comment type="cofactor">
    <cofactor evidence="1 3">
        <name>heme</name>
        <dbReference type="ChEBI" id="CHEBI:30413"/>
    </cofactor>
</comment>
<keyword evidence="3 4" id="KW-0408">Iron</keyword>
<dbReference type="CDD" id="cd11049">
    <property type="entry name" value="CYP170A1-like"/>
    <property type="match status" value="1"/>
</dbReference>
<evidence type="ECO:0000256" key="3">
    <source>
        <dbReference type="PIRSR" id="PIRSR602401-1"/>
    </source>
</evidence>
<gene>
    <name evidence="5" type="ORF">D5S18_05535</name>
</gene>
<evidence type="ECO:0000313" key="6">
    <source>
        <dbReference type="Proteomes" id="UP000266677"/>
    </source>
</evidence>
<dbReference type="InterPro" id="IPR036396">
    <property type="entry name" value="Cyt_P450_sf"/>
</dbReference>
<keyword evidence="4" id="KW-0560">Oxidoreductase</keyword>
<dbReference type="GO" id="GO:0016705">
    <property type="term" value="F:oxidoreductase activity, acting on paired donors, with incorporation or reduction of molecular oxygen"/>
    <property type="evidence" value="ECO:0007669"/>
    <property type="project" value="InterPro"/>
</dbReference>
<evidence type="ECO:0000256" key="1">
    <source>
        <dbReference type="ARBA" id="ARBA00001971"/>
    </source>
</evidence>
<keyword evidence="6" id="KW-1185">Reference proteome</keyword>
<dbReference type="SUPFAM" id="SSF48264">
    <property type="entry name" value="Cytochrome P450"/>
    <property type="match status" value="1"/>
</dbReference>
<evidence type="ECO:0000313" key="5">
    <source>
        <dbReference type="EMBL" id="RJO78367.1"/>
    </source>
</evidence>
<dbReference type="InterPro" id="IPR050121">
    <property type="entry name" value="Cytochrome_P450_monoxygenase"/>
</dbReference>
<proteinExistence type="inferred from homology"/>
<keyword evidence="3 4" id="KW-0349">Heme</keyword>
<evidence type="ECO:0000256" key="2">
    <source>
        <dbReference type="ARBA" id="ARBA00010617"/>
    </source>
</evidence>
<dbReference type="PRINTS" id="PR00385">
    <property type="entry name" value="P450"/>
</dbReference>
<keyword evidence="3 4" id="KW-0479">Metal-binding</keyword>
<dbReference type="GO" id="GO:0020037">
    <property type="term" value="F:heme binding"/>
    <property type="evidence" value="ECO:0007669"/>
    <property type="project" value="InterPro"/>
</dbReference>
<dbReference type="Pfam" id="PF00067">
    <property type="entry name" value="p450"/>
    <property type="match status" value="1"/>
</dbReference>
<dbReference type="PRINTS" id="PR00463">
    <property type="entry name" value="EP450I"/>
</dbReference>